<dbReference type="AlphaFoldDB" id="A0AAD7Z6Y6"/>
<feature type="non-terminal residue" evidence="1">
    <location>
        <position position="135"/>
    </location>
</feature>
<name>A0AAD7Z6Y6_DIPPU</name>
<accession>A0AAD7Z6Y6</accession>
<organism evidence="1 2">
    <name type="scientific">Diploptera punctata</name>
    <name type="common">Pacific beetle cockroach</name>
    <dbReference type="NCBI Taxonomy" id="6984"/>
    <lineage>
        <taxon>Eukaryota</taxon>
        <taxon>Metazoa</taxon>
        <taxon>Ecdysozoa</taxon>
        <taxon>Arthropoda</taxon>
        <taxon>Hexapoda</taxon>
        <taxon>Insecta</taxon>
        <taxon>Pterygota</taxon>
        <taxon>Neoptera</taxon>
        <taxon>Polyneoptera</taxon>
        <taxon>Dictyoptera</taxon>
        <taxon>Blattodea</taxon>
        <taxon>Blaberoidea</taxon>
        <taxon>Blaberidae</taxon>
        <taxon>Diplopterinae</taxon>
        <taxon>Diploptera</taxon>
    </lineage>
</organism>
<keyword evidence="2" id="KW-1185">Reference proteome</keyword>
<sequence length="135" mass="15116">RLSFGELQRRWMVQFGTPPPTRVTITRIRDKSCTTKIVTSTTSSNCFKKAGFVYNDHASVIDDGIVENDLEEQSTTSVSELIQHHQKKSTYSHVNYYTAHGKSSGMPRPMSNSQNLHLYPMNGDHLAPFSHSGAS</sequence>
<dbReference type="Proteomes" id="UP001233999">
    <property type="component" value="Unassembled WGS sequence"/>
</dbReference>
<reference evidence="1" key="2">
    <citation type="submission" date="2023-05" db="EMBL/GenBank/DDBJ databases">
        <authorList>
            <person name="Fouks B."/>
        </authorList>
    </citation>
    <scope>NUCLEOTIDE SEQUENCE</scope>
    <source>
        <strain evidence="1">Stay&amp;Tobe</strain>
        <tissue evidence="1">Testes</tissue>
    </source>
</reference>
<reference evidence="1" key="1">
    <citation type="journal article" date="2023" name="IScience">
        <title>Live-bearing cockroach genome reveals convergent evolutionary mechanisms linked to viviparity in insects and beyond.</title>
        <authorList>
            <person name="Fouks B."/>
            <person name="Harrison M.C."/>
            <person name="Mikhailova A.A."/>
            <person name="Marchal E."/>
            <person name="English S."/>
            <person name="Carruthers M."/>
            <person name="Jennings E.C."/>
            <person name="Chiamaka E.L."/>
            <person name="Frigard R.A."/>
            <person name="Pippel M."/>
            <person name="Attardo G.M."/>
            <person name="Benoit J.B."/>
            <person name="Bornberg-Bauer E."/>
            <person name="Tobe S.S."/>
        </authorList>
    </citation>
    <scope>NUCLEOTIDE SEQUENCE</scope>
    <source>
        <strain evidence="1">Stay&amp;Tobe</strain>
    </source>
</reference>
<proteinExistence type="predicted"/>
<dbReference type="EMBL" id="JASPKZ010010246">
    <property type="protein sequence ID" value="KAJ9575001.1"/>
    <property type="molecule type" value="Genomic_DNA"/>
</dbReference>
<evidence type="ECO:0000313" key="1">
    <source>
        <dbReference type="EMBL" id="KAJ9575001.1"/>
    </source>
</evidence>
<gene>
    <name evidence="1" type="ORF">L9F63_007829</name>
</gene>
<evidence type="ECO:0000313" key="2">
    <source>
        <dbReference type="Proteomes" id="UP001233999"/>
    </source>
</evidence>
<feature type="non-terminal residue" evidence="1">
    <location>
        <position position="1"/>
    </location>
</feature>
<comment type="caution">
    <text evidence="1">The sequence shown here is derived from an EMBL/GenBank/DDBJ whole genome shotgun (WGS) entry which is preliminary data.</text>
</comment>
<protein>
    <submittedName>
        <fullName evidence="1">Uncharacterized protein</fullName>
    </submittedName>
</protein>